<reference evidence="1" key="2">
    <citation type="journal article" date="2015" name="Data Brief">
        <title>Shoot transcriptome of the giant reed, Arundo donax.</title>
        <authorList>
            <person name="Barrero R.A."/>
            <person name="Guerrero F.D."/>
            <person name="Moolhuijzen P."/>
            <person name="Goolsby J.A."/>
            <person name="Tidwell J."/>
            <person name="Bellgard S.E."/>
            <person name="Bellgard M.I."/>
        </authorList>
    </citation>
    <scope>NUCLEOTIDE SEQUENCE</scope>
    <source>
        <tissue evidence="1">Shoot tissue taken approximately 20 cm above the soil surface</tissue>
    </source>
</reference>
<accession>A0A0A9A1S4</accession>
<reference evidence="1" key="1">
    <citation type="submission" date="2014-09" db="EMBL/GenBank/DDBJ databases">
        <authorList>
            <person name="Magalhaes I.L.F."/>
            <person name="Oliveira U."/>
            <person name="Santos F.R."/>
            <person name="Vidigal T.H.D.A."/>
            <person name="Brescovit A.D."/>
            <person name="Santos A.J."/>
        </authorList>
    </citation>
    <scope>NUCLEOTIDE SEQUENCE</scope>
    <source>
        <tissue evidence="1">Shoot tissue taken approximately 20 cm above the soil surface</tissue>
    </source>
</reference>
<protein>
    <submittedName>
        <fullName evidence="1">Uncharacterized protein</fullName>
    </submittedName>
</protein>
<dbReference type="EMBL" id="GBRH01253987">
    <property type="protein sequence ID" value="JAD43908.1"/>
    <property type="molecule type" value="Transcribed_RNA"/>
</dbReference>
<evidence type="ECO:0000313" key="1">
    <source>
        <dbReference type="EMBL" id="JAD43908.1"/>
    </source>
</evidence>
<dbReference type="AlphaFoldDB" id="A0A0A9A1S4"/>
<proteinExistence type="predicted"/>
<sequence length="19" mass="2319">MFVDKEISKERNETLVRSH</sequence>
<organism evidence="1">
    <name type="scientific">Arundo donax</name>
    <name type="common">Giant reed</name>
    <name type="synonym">Donax arundinaceus</name>
    <dbReference type="NCBI Taxonomy" id="35708"/>
    <lineage>
        <taxon>Eukaryota</taxon>
        <taxon>Viridiplantae</taxon>
        <taxon>Streptophyta</taxon>
        <taxon>Embryophyta</taxon>
        <taxon>Tracheophyta</taxon>
        <taxon>Spermatophyta</taxon>
        <taxon>Magnoliopsida</taxon>
        <taxon>Liliopsida</taxon>
        <taxon>Poales</taxon>
        <taxon>Poaceae</taxon>
        <taxon>PACMAD clade</taxon>
        <taxon>Arundinoideae</taxon>
        <taxon>Arundineae</taxon>
        <taxon>Arundo</taxon>
    </lineage>
</organism>
<name>A0A0A9A1S4_ARUDO</name>